<reference evidence="1" key="2">
    <citation type="submission" date="2015-07" db="EMBL/GenBank/DDBJ databases">
        <authorList>
            <person name="Noorani M."/>
        </authorList>
    </citation>
    <scope>NUCLEOTIDE SEQUENCE</scope>
    <source>
        <strain evidence="1">Yugu1</strain>
    </source>
</reference>
<reference evidence="1" key="1">
    <citation type="journal article" date="2012" name="Nat. Biotechnol.">
        <title>Reference genome sequence of the model plant Setaria.</title>
        <authorList>
            <person name="Bennetzen J.L."/>
            <person name="Schmutz J."/>
            <person name="Wang H."/>
            <person name="Percifield R."/>
            <person name="Hawkins J."/>
            <person name="Pontaroli A.C."/>
            <person name="Estep M."/>
            <person name="Feng L."/>
            <person name="Vaughn J.N."/>
            <person name="Grimwood J."/>
            <person name="Jenkins J."/>
            <person name="Barry K."/>
            <person name="Lindquist E."/>
            <person name="Hellsten U."/>
            <person name="Deshpande S."/>
            <person name="Wang X."/>
            <person name="Wu X."/>
            <person name="Mitros T."/>
            <person name="Triplett J."/>
            <person name="Yang X."/>
            <person name="Ye C.Y."/>
            <person name="Mauro-Herrera M."/>
            <person name="Wang L."/>
            <person name="Li P."/>
            <person name="Sharma M."/>
            <person name="Sharma R."/>
            <person name="Ronald P.C."/>
            <person name="Panaud O."/>
            <person name="Kellogg E.A."/>
            <person name="Brutnell T.P."/>
            <person name="Doust A.N."/>
            <person name="Tuskan G.A."/>
            <person name="Rokhsar D."/>
            <person name="Devos K.M."/>
        </authorList>
    </citation>
    <scope>NUCLEOTIDE SEQUENCE [LARGE SCALE GENOMIC DNA]</scope>
    <source>
        <strain evidence="1">Yugu1</strain>
    </source>
</reference>
<accession>A0A368Q2Y2</accession>
<sequence length="40" mass="4487">MLSSLNFSNHGLAESFLHPVMVAIKFFQAMMPCSSGTRWL</sequence>
<evidence type="ECO:0000313" key="1">
    <source>
        <dbReference type="EMBL" id="RCV11580.1"/>
    </source>
</evidence>
<dbReference type="AlphaFoldDB" id="A0A368Q2Y2"/>
<proteinExistence type="predicted"/>
<dbReference type="EMBL" id="CM003529">
    <property type="protein sequence ID" value="RCV11580.1"/>
    <property type="molecule type" value="Genomic_DNA"/>
</dbReference>
<protein>
    <submittedName>
        <fullName evidence="1">Uncharacterized protein</fullName>
    </submittedName>
</protein>
<gene>
    <name evidence="1" type="ORF">SETIT_2G197400v2</name>
</gene>
<name>A0A368Q2Y2_SETIT</name>
<organism evidence="1">
    <name type="scientific">Setaria italica</name>
    <name type="common">Foxtail millet</name>
    <name type="synonym">Panicum italicum</name>
    <dbReference type="NCBI Taxonomy" id="4555"/>
    <lineage>
        <taxon>Eukaryota</taxon>
        <taxon>Viridiplantae</taxon>
        <taxon>Streptophyta</taxon>
        <taxon>Embryophyta</taxon>
        <taxon>Tracheophyta</taxon>
        <taxon>Spermatophyta</taxon>
        <taxon>Magnoliopsida</taxon>
        <taxon>Liliopsida</taxon>
        <taxon>Poales</taxon>
        <taxon>Poaceae</taxon>
        <taxon>PACMAD clade</taxon>
        <taxon>Panicoideae</taxon>
        <taxon>Panicodae</taxon>
        <taxon>Paniceae</taxon>
        <taxon>Cenchrinae</taxon>
        <taxon>Setaria</taxon>
    </lineage>
</organism>